<organism evidence="2 3">
    <name type="scientific">Rhodoblastus acidophilus</name>
    <name type="common">Rhodopseudomonas acidophila</name>
    <dbReference type="NCBI Taxonomy" id="1074"/>
    <lineage>
        <taxon>Bacteria</taxon>
        <taxon>Pseudomonadati</taxon>
        <taxon>Pseudomonadota</taxon>
        <taxon>Alphaproteobacteria</taxon>
        <taxon>Hyphomicrobiales</taxon>
        <taxon>Rhodoblastaceae</taxon>
        <taxon>Rhodoblastus</taxon>
    </lineage>
</organism>
<accession>A0A6N8DL91</accession>
<evidence type="ECO:0000313" key="2">
    <source>
        <dbReference type="EMBL" id="MTV30646.1"/>
    </source>
</evidence>
<keyword evidence="1" id="KW-1133">Transmembrane helix</keyword>
<reference evidence="2 3" key="1">
    <citation type="submission" date="2019-11" db="EMBL/GenBank/DDBJ databases">
        <title>Whole-genome sequence of a Rhodoblastus acidophilus DSM 142.</title>
        <authorList>
            <person name="Kyndt J.A."/>
            <person name="Meyer T.E."/>
        </authorList>
    </citation>
    <scope>NUCLEOTIDE SEQUENCE [LARGE SCALE GENOMIC DNA]</scope>
    <source>
        <strain evidence="2 3">DSM 142</strain>
    </source>
</reference>
<proteinExistence type="predicted"/>
<dbReference type="EMBL" id="WNKS01000004">
    <property type="protein sequence ID" value="MTV30646.1"/>
    <property type="molecule type" value="Genomic_DNA"/>
</dbReference>
<dbReference type="InterPro" id="IPR047676">
    <property type="entry name" value="FxLYD_dom"/>
</dbReference>
<sequence length="190" mass="20830">MTDEDSHKIMERAMTSAPLARDFRPVARARADRAPRPAFPAAPVDRKRRFGVLGWGISLLATWGLLIGGRAQIVRVLPAAAPVYAALGLKVNLRHMEVFGVNAKLVEEEGRKILLVEGQIKNTGAAARTPPRMRLAIEDANGREIYFWTAAPPKSRLNPGENAYFRARLAAPPEEGKDVRVRFAPDASAT</sequence>
<name>A0A6N8DL91_RHOAC</name>
<keyword evidence="1" id="KW-0812">Transmembrane</keyword>
<dbReference type="Proteomes" id="UP000439113">
    <property type="component" value="Unassembled WGS sequence"/>
</dbReference>
<evidence type="ECO:0000256" key="1">
    <source>
        <dbReference type="SAM" id="Phobius"/>
    </source>
</evidence>
<comment type="caution">
    <text evidence="2">The sequence shown here is derived from an EMBL/GenBank/DDBJ whole genome shotgun (WGS) entry which is preliminary data.</text>
</comment>
<gene>
    <name evidence="2" type="ORF">GJ654_06520</name>
</gene>
<feature type="transmembrane region" description="Helical" evidence="1">
    <location>
        <begin position="50"/>
        <end position="69"/>
    </location>
</feature>
<dbReference type="NCBIfam" id="NF038353">
    <property type="entry name" value="FxLYD_dom"/>
    <property type="match status" value="1"/>
</dbReference>
<dbReference type="AlphaFoldDB" id="A0A6N8DL91"/>
<keyword evidence="1" id="KW-0472">Membrane</keyword>
<protein>
    <submittedName>
        <fullName evidence="2">DUF3426 domain-containing protein</fullName>
    </submittedName>
</protein>
<evidence type="ECO:0000313" key="3">
    <source>
        <dbReference type="Proteomes" id="UP000439113"/>
    </source>
</evidence>
<dbReference type="OrthoDB" id="7159357at2"/>